<gene>
    <name evidence="5" type="ORF">DUI87_30456</name>
</gene>
<dbReference type="InterPro" id="IPR016186">
    <property type="entry name" value="C-type_lectin-like/link_sf"/>
</dbReference>
<dbReference type="GO" id="GO:0030246">
    <property type="term" value="F:carbohydrate binding"/>
    <property type="evidence" value="ECO:0007669"/>
    <property type="project" value="UniProtKB-KW"/>
</dbReference>
<dbReference type="PANTHER" id="PTHR45710">
    <property type="entry name" value="C-TYPE LECTIN DOMAIN-CONTAINING PROTEIN 180"/>
    <property type="match status" value="1"/>
</dbReference>
<comment type="caution">
    <text evidence="5">The sequence shown here is derived from an EMBL/GenBank/DDBJ whole genome shotgun (WGS) entry which is preliminary data.</text>
</comment>
<keyword evidence="6" id="KW-1185">Reference proteome</keyword>
<dbReference type="Pfam" id="PF00059">
    <property type="entry name" value="Lectin_C"/>
    <property type="match status" value="1"/>
</dbReference>
<dbReference type="AlphaFoldDB" id="A0A3M0IWE7"/>
<dbReference type="Proteomes" id="UP000269221">
    <property type="component" value="Unassembled WGS sequence"/>
</dbReference>
<dbReference type="SMART" id="SM00034">
    <property type="entry name" value="CLECT"/>
    <property type="match status" value="1"/>
</dbReference>
<dbReference type="PROSITE" id="PS50041">
    <property type="entry name" value="C_TYPE_LECTIN_2"/>
    <property type="match status" value="1"/>
</dbReference>
<dbReference type="PANTHER" id="PTHR45710:SF35">
    <property type="entry name" value="C-TYPE LECTIN DOMAIN FAMILY 2 MEMBER D"/>
    <property type="match status" value="1"/>
</dbReference>
<evidence type="ECO:0000313" key="6">
    <source>
        <dbReference type="Proteomes" id="UP000269221"/>
    </source>
</evidence>
<dbReference type="InterPro" id="IPR050828">
    <property type="entry name" value="C-type_lectin/matrix_domain"/>
</dbReference>
<accession>A0A3M0IWE7</accession>
<dbReference type="GO" id="GO:0005886">
    <property type="term" value="C:plasma membrane"/>
    <property type="evidence" value="ECO:0007669"/>
    <property type="project" value="UniProtKB-SubCell"/>
</dbReference>
<dbReference type="InterPro" id="IPR001304">
    <property type="entry name" value="C-type_lectin-like"/>
</dbReference>
<reference evidence="5 6" key="1">
    <citation type="submission" date="2018-07" db="EMBL/GenBank/DDBJ databases">
        <title>A high quality draft genome assembly of the barn swallow (H. rustica rustica).</title>
        <authorList>
            <person name="Formenti G."/>
            <person name="Chiara M."/>
            <person name="Poveda L."/>
            <person name="Francoijs K.-J."/>
            <person name="Bonisoli-Alquati A."/>
            <person name="Canova L."/>
            <person name="Gianfranceschi L."/>
            <person name="Horner D.S."/>
            <person name="Saino N."/>
        </authorList>
    </citation>
    <scope>NUCLEOTIDE SEQUENCE [LARGE SCALE GENOMIC DNA]</scope>
    <source>
        <strain evidence="5">Chelidonia</strain>
        <tissue evidence="5">Blood</tissue>
    </source>
</reference>
<proteinExistence type="predicted"/>
<dbReference type="InterPro" id="IPR033992">
    <property type="entry name" value="NKR-like_CTLD"/>
</dbReference>
<keyword evidence="2" id="KW-0430">Lectin</keyword>
<evidence type="ECO:0000256" key="1">
    <source>
        <dbReference type="ARBA" id="ARBA00004401"/>
    </source>
</evidence>
<keyword evidence="3" id="KW-0812">Transmembrane</keyword>
<organism evidence="5 6">
    <name type="scientific">Hirundo rustica rustica</name>
    <dbReference type="NCBI Taxonomy" id="333673"/>
    <lineage>
        <taxon>Eukaryota</taxon>
        <taxon>Metazoa</taxon>
        <taxon>Chordata</taxon>
        <taxon>Craniata</taxon>
        <taxon>Vertebrata</taxon>
        <taxon>Euteleostomi</taxon>
        <taxon>Archelosauria</taxon>
        <taxon>Archosauria</taxon>
        <taxon>Dinosauria</taxon>
        <taxon>Saurischia</taxon>
        <taxon>Theropoda</taxon>
        <taxon>Coelurosauria</taxon>
        <taxon>Aves</taxon>
        <taxon>Neognathae</taxon>
        <taxon>Neoaves</taxon>
        <taxon>Telluraves</taxon>
        <taxon>Australaves</taxon>
        <taxon>Passeriformes</taxon>
        <taxon>Sylvioidea</taxon>
        <taxon>Hirundinidae</taxon>
        <taxon>Hirundo</taxon>
    </lineage>
</organism>
<dbReference type="Gene3D" id="3.10.100.10">
    <property type="entry name" value="Mannose-Binding Protein A, subunit A"/>
    <property type="match status" value="1"/>
</dbReference>
<keyword evidence="3" id="KW-1133">Transmembrane helix</keyword>
<evidence type="ECO:0000256" key="3">
    <source>
        <dbReference type="SAM" id="Phobius"/>
    </source>
</evidence>
<feature type="domain" description="C-type lectin" evidence="4">
    <location>
        <begin position="97"/>
        <end position="200"/>
    </location>
</feature>
<sequence length="219" mass="24810">MEKEVKREGKGEAGMEEGQFHGVHPYHPALKPWSDSLGLRVGDFSLRCTKDRKVTIAVTMLAVMLLLTVTIIVLAAKKHPPCTSPTLPNCLESGIGFGNKCFYFLEEEVDWEGSQHSCLSRQAHLATIDSKEELHFLLRYGNFMEYWVGLWREGSGPWKWLNGSLFNALFDIQGNGHCAYTNSHRISSDRCSEMKFSICSHLQRYPSEVQKDPEILNST</sequence>
<evidence type="ECO:0000313" key="5">
    <source>
        <dbReference type="EMBL" id="RMB93134.1"/>
    </source>
</evidence>
<dbReference type="CDD" id="cd03593">
    <property type="entry name" value="CLECT_NK_receptors_like"/>
    <property type="match status" value="1"/>
</dbReference>
<keyword evidence="3" id="KW-0472">Membrane</keyword>
<name>A0A3M0IWE7_HIRRU</name>
<dbReference type="STRING" id="333673.A0A3M0IWE7"/>
<dbReference type="OrthoDB" id="8935730at2759"/>
<dbReference type="InterPro" id="IPR016187">
    <property type="entry name" value="CTDL_fold"/>
</dbReference>
<evidence type="ECO:0000256" key="2">
    <source>
        <dbReference type="ARBA" id="ARBA00022734"/>
    </source>
</evidence>
<dbReference type="SUPFAM" id="SSF56436">
    <property type="entry name" value="C-type lectin-like"/>
    <property type="match status" value="1"/>
</dbReference>
<feature type="transmembrane region" description="Helical" evidence="3">
    <location>
        <begin position="54"/>
        <end position="76"/>
    </location>
</feature>
<dbReference type="EMBL" id="QRBI01000212">
    <property type="protein sequence ID" value="RMB93134.1"/>
    <property type="molecule type" value="Genomic_DNA"/>
</dbReference>
<protein>
    <recommendedName>
        <fullName evidence="4">C-type lectin domain-containing protein</fullName>
    </recommendedName>
</protein>
<comment type="subcellular location">
    <subcellularLocation>
        <location evidence="1">Cell membrane</location>
        <topology evidence="1">Single-pass type II membrane protein</topology>
    </subcellularLocation>
</comment>
<evidence type="ECO:0000259" key="4">
    <source>
        <dbReference type="PROSITE" id="PS50041"/>
    </source>
</evidence>